<dbReference type="Pfam" id="PF03167">
    <property type="entry name" value="UDG"/>
    <property type="match status" value="1"/>
</dbReference>
<dbReference type="PANTHER" id="PTHR12159">
    <property type="entry name" value="G/T AND G/U MISMATCH-SPECIFIC DNA GLYCOSYLASE"/>
    <property type="match status" value="1"/>
</dbReference>
<dbReference type="InterPro" id="IPR005122">
    <property type="entry name" value="Uracil-DNA_glycosylase-like"/>
</dbReference>
<evidence type="ECO:0000313" key="5">
    <source>
        <dbReference type="EMBL" id="CAA9590586.1"/>
    </source>
</evidence>
<gene>
    <name evidence="5" type="ORF">AVDCRST_MAG18-5082</name>
</gene>
<dbReference type="CDD" id="cd10028">
    <property type="entry name" value="UDG-F2_TDG_MUG"/>
    <property type="match status" value="1"/>
</dbReference>
<dbReference type="SUPFAM" id="SSF52141">
    <property type="entry name" value="Uracil-DNA glycosylase-like"/>
    <property type="match status" value="1"/>
</dbReference>
<dbReference type="SMART" id="SM00986">
    <property type="entry name" value="UDG"/>
    <property type="match status" value="1"/>
</dbReference>
<dbReference type="PANTHER" id="PTHR12159:SF9">
    <property type="entry name" value="G_T MISMATCH-SPECIFIC THYMINE DNA GLYCOSYLASE"/>
    <property type="match status" value="1"/>
</dbReference>
<evidence type="ECO:0000256" key="3">
    <source>
        <dbReference type="ARBA" id="ARBA00023204"/>
    </source>
</evidence>
<dbReference type="GO" id="GO:0006285">
    <property type="term" value="P:base-excision repair, AP site formation"/>
    <property type="evidence" value="ECO:0007669"/>
    <property type="project" value="InterPro"/>
</dbReference>
<dbReference type="AlphaFoldDB" id="A0A6J4VVE6"/>
<protein>
    <submittedName>
        <fullName evidence="5">G:T/U mismatch-specific uracil/thymine DNA-glycosylase</fullName>
    </submittedName>
</protein>
<reference evidence="5" key="1">
    <citation type="submission" date="2020-02" db="EMBL/GenBank/DDBJ databases">
        <authorList>
            <person name="Meier V. D."/>
        </authorList>
    </citation>
    <scope>NUCLEOTIDE SEQUENCE</scope>
    <source>
        <strain evidence="5">AVDCRST_MAG18</strain>
    </source>
</reference>
<organism evidence="5">
    <name type="scientific">uncultured Thermomicrobiales bacterium</name>
    <dbReference type="NCBI Taxonomy" id="1645740"/>
    <lineage>
        <taxon>Bacteria</taxon>
        <taxon>Pseudomonadati</taxon>
        <taxon>Thermomicrobiota</taxon>
        <taxon>Thermomicrobia</taxon>
        <taxon>Thermomicrobiales</taxon>
        <taxon>environmental samples</taxon>
    </lineage>
</organism>
<dbReference type="EMBL" id="CADCWN010000409">
    <property type="protein sequence ID" value="CAA9590586.1"/>
    <property type="molecule type" value="Genomic_DNA"/>
</dbReference>
<sequence>MSELRLADIIAPGLDLLFVGFNPSVYSAIHGHFYARPGNRFWILLALAGLTPRRYAPEEDRTLLDLGIGITDLCPIPTPGIADLPRAVAESGRGALTAKIEAYAPRIVSFNGRATYERFFGRALAGWGAQPTDRIGTAPSLVFVTPSSSGRANGVGAAREAAYLALGELVQGLRRG</sequence>
<dbReference type="GO" id="GO:0004844">
    <property type="term" value="F:uracil DNA N-glycosylase activity"/>
    <property type="evidence" value="ECO:0007669"/>
    <property type="project" value="TreeGrafter"/>
</dbReference>
<keyword evidence="2" id="KW-0378">Hydrolase</keyword>
<evidence type="ECO:0000259" key="4">
    <source>
        <dbReference type="SMART" id="SM00986"/>
    </source>
</evidence>
<keyword evidence="3" id="KW-0234">DNA repair</keyword>
<evidence type="ECO:0000256" key="1">
    <source>
        <dbReference type="ARBA" id="ARBA00022763"/>
    </source>
</evidence>
<dbReference type="InterPro" id="IPR036895">
    <property type="entry name" value="Uracil-DNA_glycosylase-like_sf"/>
</dbReference>
<dbReference type="GO" id="GO:0008263">
    <property type="term" value="F:pyrimidine-specific mismatch base pair DNA N-glycosylase activity"/>
    <property type="evidence" value="ECO:0007669"/>
    <property type="project" value="TreeGrafter"/>
</dbReference>
<name>A0A6J4VVE6_9BACT</name>
<dbReference type="SMART" id="SM00987">
    <property type="entry name" value="UreE_C"/>
    <property type="match status" value="1"/>
</dbReference>
<accession>A0A6J4VVE6</accession>
<evidence type="ECO:0000256" key="2">
    <source>
        <dbReference type="ARBA" id="ARBA00022801"/>
    </source>
</evidence>
<dbReference type="InterPro" id="IPR015637">
    <property type="entry name" value="MUG/TDG"/>
</dbReference>
<feature type="domain" description="Uracil-DNA glycosylase-like" evidence="4">
    <location>
        <begin position="7"/>
        <end position="166"/>
    </location>
</feature>
<dbReference type="Gene3D" id="3.40.470.10">
    <property type="entry name" value="Uracil-DNA glycosylase-like domain"/>
    <property type="match status" value="1"/>
</dbReference>
<keyword evidence="1" id="KW-0227">DNA damage</keyword>
<proteinExistence type="predicted"/>